<keyword evidence="6 7" id="KW-0472">Membrane</keyword>
<feature type="transmembrane region" description="Helical" evidence="7">
    <location>
        <begin position="60"/>
        <end position="80"/>
    </location>
</feature>
<keyword evidence="5 7" id="KW-1133">Transmembrane helix</keyword>
<dbReference type="Proteomes" id="UP000655830">
    <property type="component" value="Unassembled WGS sequence"/>
</dbReference>
<evidence type="ECO:0000313" key="11">
    <source>
        <dbReference type="Proteomes" id="UP000655830"/>
    </source>
</evidence>
<name>A0A926EMD1_9FIRM</name>
<dbReference type="RefSeq" id="WP_249333455.1">
    <property type="nucleotide sequence ID" value="NZ_JACRSY010000027.1"/>
</dbReference>
<gene>
    <name evidence="10" type="ORF">H8718_14570</name>
</gene>
<feature type="domain" description="ABC transmembrane type-1" evidence="9">
    <location>
        <begin position="43"/>
        <end position="283"/>
    </location>
</feature>
<dbReference type="InterPro" id="IPR003593">
    <property type="entry name" value="AAA+_ATPase"/>
</dbReference>
<dbReference type="PANTHER" id="PTHR43394:SF1">
    <property type="entry name" value="ATP-BINDING CASSETTE SUB-FAMILY B MEMBER 10, MITOCHONDRIAL"/>
    <property type="match status" value="1"/>
</dbReference>
<sequence>MEQKSSKSWRYFFKELIYANKGSSFGSSFLILVLSIVTIIKTKVIEKLIDATSAFLWDDMMKQLIVLIAIVVVNIVINYWKIKLSTYFGASSSNYMKNSICYKVLHSRYEDISAENRGDILKTINNDVETVSNFLSNDMTTLLSQFVLFFVVLGYLFFENPIIGLVTFSYTPIGMYITYQINKRMGAYYPKIAQAEGNATGALEQVISQIAVVKSFKMNERRLNKVKERYMDVQGFGFAISKYNGMMQTACSMVYAVPHIVFYIFAGWLVLHNHLTLGAMVSIDQLLDYVLGPTVFFPFILDGLNYTKAAISRIQDFSKRLTLEEDSQIELMEGSEVAVELKEVSFVFGDKKIFKNFSLNVDKNSITVISGRSGKGKTTLFDLISGIYQPNKGEINVKGKVFNMTQDTYIFTGSVMDNVRIVKPDASDEEVLDALEKACASEFCKCLAEGYNTQIGDGNGELSGGQKQRIGLARVFLSDAQILLLDEPTSSLDEETEQKIIEQFNLMSKHKIIFISTHRDSLFKLADRRVEL</sequence>
<dbReference type="PROSITE" id="PS50929">
    <property type="entry name" value="ABC_TM1F"/>
    <property type="match status" value="1"/>
</dbReference>
<organism evidence="10 11">
    <name type="scientific">Zhenhengia yiwuensis</name>
    <dbReference type="NCBI Taxonomy" id="2763666"/>
    <lineage>
        <taxon>Bacteria</taxon>
        <taxon>Bacillati</taxon>
        <taxon>Bacillota</taxon>
        <taxon>Clostridia</taxon>
        <taxon>Lachnospirales</taxon>
        <taxon>Lachnospiraceae</taxon>
        <taxon>Zhenhengia</taxon>
    </lineage>
</organism>
<evidence type="ECO:0000256" key="6">
    <source>
        <dbReference type="ARBA" id="ARBA00023136"/>
    </source>
</evidence>
<accession>A0A926EMD1</accession>
<evidence type="ECO:0000256" key="2">
    <source>
        <dbReference type="ARBA" id="ARBA00022692"/>
    </source>
</evidence>
<comment type="caution">
    <text evidence="10">The sequence shown here is derived from an EMBL/GenBank/DDBJ whole genome shotgun (WGS) entry which is preliminary data.</text>
</comment>
<reference evidence="10" key="1">
    <citation type="submission" date="2020-08" db="EMBL/GenBank/DDBJ databases">
        <title>Genome public.</title>
        <authorList>
            <person name="Liu C."/>
            <person name="Sun Q."/>
        </authorList>
    </citation>
    <scope>NUCLEOTIDE SEQUENCE</scope>
    <source>
        <strain evidence="10">NSJ-12</strain>
    </source>
</reference>
<dbReference type="SUPFAM" id="SSF52540">
    <property type="entry name" value="P-loop containing nucleoside triphosphate hydrolases"/>
    <property type="match status" value="1"/>
</dbReference>
<dbReference type="GO" id="GO:0015421">
    <property type="term" value="F:ABC-type oligopeptide transporter activity"/>
    <property type="evidence" value="ECO:0007669"/>
    <property type="project" value="TreeGrafter"/>
</dbReference>
<feature type="transmembrane region" description="Helical" evidence="7">
    <location>
        <begin position="162"/>
        <end position="179"/>
    </location>
</feature>
<protein>
    <submittedName>
        <fullName evidence="10">ABC transporter ATP-binding protein</fullName>
    </submittedName>
</protein>
<proteinExistence type="predicted"/>
<comment type="subcellular location">
    <subcellularLocation>
        <location evidence="1">Cell membrane</location>
        <topology evidence="1">Multi-pass membrane protein</topology>
    </subcellularLocation>
</comment>
<evidence type="ECO:0000256" key="1">
    <source>
        <dbReference type="ARBA" id="ARBA00004651"/>
    </source>
</evidence>
<dbReference type="PROSITE" id="PS00211">
    <property type="entry name" value="ABC_TRANSPORTER_1"/>
    <property type="match status" value="1"/>
</dbReference>
<evidence type="ECO:0000313" key="10">
    <source>
        <dbReference type="EMBL" id="MBC8580742.1"/>
    </source>
</evidence>
<dbReference type="PROSITE" id="PS50893">
    <property type="entry name" value="ABC_TRANSPORTER_2"/>
    <property type="match status" value="1"/>
</dbReference>
<evidence type="ECO:0000256" key="5">
    <source>
        <dbReference type="ARBA" id="ARBA00022989"/>
    </source>
</evidence>
<dbReference type="Pfam" id="PF00005">
    <property type="entry name" value="ABC_tran"/>
    <property type="match status" value="1"/>
</dbReference>
<keyword evidence="3" id="KW-0547">Nucleotide-binding</keyword>
<dbReference type="AlphaFoldDB" id="A0A926EMD1"/>
<dbReference type="PANTHER" id="PTHR43394">
    <property type="entry name" value="ATP-DEPENDENT PERMEASE MDL1, MITOCHONDRIAL"/>
    <property type="match status" value="1"/>
</dbReference>
<dbReference type="GO" id="GO:0005524">
    <property type="term" value="F:ATP binding"/>
    <property type="evidence" value="ECO:0007669"/>
    <property type="project" value="UniProtKB-KW"/>
</dbReference>
<feature type="transmembrane region" description="Helical" evidence="7">
    <location>
        <begin position="250"/>
        <end position="270"/>
    </location>
</feature>
<dbReference type="InterPro" id="IPR017871">
    <property type="entry name" value="ABC_transporter-like_CS"/>
</dbReference>
<dbReference type="InterPro" id="IPR027417">
    <property type="entry name" value="P-loop_NTPase"/>
</dbReference>
<feature type="domain" description="ABC transporter" evidence="8">
    <location>
        <begin position="339"/>
        <end position="532"/>
    </location>
</feature>
<dbReference type="EMBL" id="JACRSY010000027">
    <property type="protein sequence ID" value="MBC8580742.1"/>
    <property type="molecule type" value="Genomic_DNA"/>
</dbReference>
<dbReference type="Gene3D" id="1.20.1560.10">
    <property type="entry name" value="ABC transporter type 1, transmembrane domain"/>
    <property type="match status" value="1"/>
</dbReference>
<evidence type="ECO:0000259" key="8">
    <source>
        <dbReference type="PROSITE" id="PS50893"/>
    </source>
</evidence>
<dbReference type="InterPro" id="IPR039421">
    <property type="entry name" value="Type_1_exporter"/>
</dbReference>
<dbReference type="SUPFAM" id="SSF90123">
    <property type="entry name" value="ABC transporter transmembrane region"/>
    <property type="match status" value="1"/>
</dbReference>
<dbReference type="InterPro" id="IPR003439">
    <property type="entry name" value="ABC_transporter-like_ATP-bd"/>
</dbReference>
<dbReference type="Pfam" id="PF00664">
    <property type="entry name" value="ABC_membrane"/>
    <property type="match status" value="1"/>
</dbReference>
<keyword evidence="4 10" id="KW-0067">ATP-binding</keyword>
<evidence type="ECO:0000256" key="7">
    <source>
        <dbReference type="SAM" id="Phobius"/>
    </source>
</evidence>
<feature type="transmembrane region" description="Helical" evidence="7">
    <location>
        <begin position="21"/>
        <end position="40"/>
    </location>
</feature>
<dbReference type="CDD" id="cd07346">
    <property type="entry name" value="ABC_6TM_exporters"/>
    <property type="match status" value="1"/>
</dbReference>
<dbReference type="Gene3D" id="3.40.50.300">
    <property type="entry name" value="P-loop containing nucleotide triphosphate hydrolases"/>
    <property type="match status" value="1"/>
</dbReference>
<dbReference type="GO" id="GO:0005886">
    <property type="term" value="C:plasma membrane"/>
    <property type="evidence" value="ECO:0007669"/>
    <property type="project" value="UniProtKB-SubCell"/>
</dbReference>
<dbReference type="InterPro" id="IPR011527">
    <property type="entry name" value="ABC1_TM_dom"/>
</dbReference>
<evidence type="ECO:0000259" key="9">
    <source>
        <dbReference type="PROSITE" id="PS50929"/>
    </source>
</evidence>
<dbReference type="InterPro" id="IPR036640">
    <property type="entry name" value="ABC1_TM_sf"/>
</dbReference>
<dbReference type="GO" id="GO:0016887">
    <property type="term" value="F:ATP hydrolysis activity"/>
    <property type="evidence" value="ECO:0007669"/>
    <property type="project" value="InterPro"/>
</dbReference>
<keyword evidence="11" id="KW-1185">Reference proteome</keyword>
<keyword evidence="2 7" id="KW-0812">Transmembrane</keyword>
<dbReference type="SMART" id="SM00382">
    <property type="entry name" value="AAA"/>
    <property type="match status" value="1"/>
</dbReference>
<evidence type="ECO:0000256" key="4">
    <source>
        <dbReference type="ARBA" id="ARBA00022840"/>
    </source>
</evidence>
<feature type="transmembrane region" description="Helical" evidence="7">
    <location>
        <begin position="139"/>
        <end position="156"/>
    </location>
</feature>
<evidence type="ECO:0000256" key="3">
    <source>
        <dbReference type="ARBA" id="ARBA00022741"/>
    </source>
</evidence>